<name>A0A3S4T805_9BACT</name>
<organism evidence="2 3">
    <name type="scientific">Candidatus Electrothrix aarhusensis</name>
    <dbReference type="NCBI Taxonomy" id="1859131"/>
    <lineage>
        <taxon>Bacteria</taxon>
        <taxon>Pseudomonadati</taxon>
        <taxon>Thermodesulfobacteriota</taxon>
        <taxon>Desulfobulbia</taxon>
        <taxon>Desulfobulbales</taxon>
        <taxon>Desulfobulbaceae</taxon>
        <taxon>Candidatus Electrothrix</taxon>
    </lineage>
</organism>
<proteinExistence type="predicted"/>
<dbReference type="AlphaFoldDB" id="A0A3S4T805"/>
<reference evidence="2 3" key="1">
    <citation type="submission" date="2017-01" db="EMBL/GenBank/DDBJ databases">
        <title>The cable genome- insights into the physiology and evolution of filamentous bacteria capable of sulfide oxidation via long distance electron transfer.</title>
        <authorList>
            <person name="Schreiber L."/>
            <person name="Bjerg J.T."/>
            <person name="Boggild A."/>
            <person name="Van De Vossenberg J."/>
            <person name="Meysman F."/>
            <person name="Nielsen L.P."/>
            <person name="Schramm A."/>
            <person name="Kjeldsen K.U."/>
        </authorList>
    </citation>
    <scope>NUCLEOTIDE SEQUENCE [LARGE SCALE GENOMIC DNA]</scope>
    <source>
        <strain evidence="2">MCF</strain>
    </source>
</reference>
<feature type="transmembrane region" description="Helical" evidence="1">
    <location>
        <begin position="68"/>
        <end position="90"/>
    </location>
</feature>
<gene>
    <name evidence="2" type="ORF">H206_01139</name>
</gene>
<dbReference type="EMBL" id="MTKO01000085">
    <property type="protein sequence ID" value="RWX44974.1"/>
    <property type="molecule type" value="Genomic_DNA"/>
</dbReference>
<accession>A0A3S4T805</accession>
<keyword evidence="1" id="KW-1133">Transmembrane helix</keyword>
<evidence type="ECO:0000313" key="3">
    <source>
        <dbReference type="Proteomes" id="UP000287853"/>
    </source>
</evidence>
<keyword evidence="3" id="KW-1185">Reference proteome</keyword>
<evidence type="ECO:0008006" key="4">
    <source>
        <dbReference type="Google" id="ProtNLM"/>
    </source>
</evidence>
<sequence>MKPCRECRHTVSEQAMACPQCGAPVPAKAQWNGWGFEYKSKATVLGIPWLHISFKYSPARCPMPAKGVVAIGQFACGIFTLSQFGIGLISVSQFTVAGFALAQFALAYSLIAQLGLYVNQGYGQLVKSITELAGMF</sequence>
<keyword evidence="1" id="KW-0812">Transmembrane</keyword>
<dbReference type="Proteomes" id="UP000287853">
    <property type="component" value="Unassembled WGS sequence"/>
</dbReference>
<protein>
    <recommendedName>
        <fullName evidence="4">Zinc-ribbon domain-containing protein</fullName>
    </recommendedName>
</protein>
<evidence type="ECO:0000313" key="2">
    <source>
        <dbReference type="EMBL" id="RWX44974.1"/>
    </source>
</evidence>
<comment type="caution">
    <text evidence="2">The sequence shown here is derived from an EMBL/GenBank/DDBJ whole genome shotgun (WGS) entry which is preliminary data.</text>
</comment>
<keyword evidence="1" id="KW-0472">Membrane</keyword>
<evidence type="ECO:0000256" key="1">
    <source>
        <dbReference type="SAM" id="Phobius"/>
    </source>
</evidence>
<feature type="transmembrane region" description="Helical" evidence="1">
    <location>
        <begin position="96"/>
        <end position="118"/>
    </location>
</feature>